<reference evidence="1" key="1">
    <citation type="journal article" date="2020" name="Nature">
        <title>Giant virus diversity and host interactions through global metagenomics.</title>
        <authorList>
            <person name="Schulz F."/>
            <person name="Roux S."/>
            <person name="Paez-Espino D."/>
            <person name="Jungbluth S."/>
            <person name="Walsh D.A."/>
            <person name="Denef V.J."/>
            <person name="McMahon K.D."/>
            <person name="Konstantinidis K.T."/>
            <person name="Eloe-Fadrosh E.A."/>
            <person name="Kyrpides N.C."/>
            <person name="Woyke T."/>
        </authorList>
    </citation>
    <scope>NUCLEOTIDE SEQUENCE</scope>
    <source>
        <strain evidence="1">GVMAG-M-3300027759-42</strain>
    </source>
</reference>
<name>A0A6C0LBE9_9ZZZZ</name>
<evidence type="ECO:0000313" key="1">
    <source>
        <dbReference type="EMBL" id="QHU26954.1"/>
    </source>
</evidence>
<sequence>MIEELMKAKQGVESFKLAIFMAAGVNNEVAMDMRIGVLLKLTEKVEKIQRAIDDLVKTNHILFETPFYENAYISVFRNGKTIVKIYDLHENKDNQDWALTRSKERFDEVQESDNEGYYWAIVRYDYHLGSVDEVSTPICHFALTSDEGISLHRQLNEWQNERDDGMAELPNYIYLPEQISCHSCSTPVSQLHEKSISDYIYQFCSKACAEEDYTTCSNCGETEVSKKDCANKSYDCCQQYLGGQLQYYCSIRCEGEDQTAFISSFSKPVKKD</sequence>
<dbReference type="EMBL" id="MN740446">
    <property type="protein sequence ID" value="QHU26954.1"/>
    <property type="molecule type" value="Genomic_DNA"/>
</dbReference>
<dbReference type="AlphaFoldDB" id="A0A6C0LBE9"/>
<organism evidence="1">
    <name type="scientific">viral metagenome</name>
    <dbReference type="NCBI Taxonomy" id="1070528"/>
    <lineage>
        <taxon>unclassified sequences</taxon>
        <taxon>metagenomes</taxon>
        <taxon>organismal metagenomes</taxon>
    </lineage>
</organism>
<accession>A0A6C0LBE9</accession>
<proteinExistence type="predicted"/>
<protein>
    <submittedName>
        <fullName evidence="1">Uncharacterized protein</fullName>
    </submittedName>
</protein>